<accession>A0ABU2KDQ6</accession>
<name>A0ABU2KDQ6_9ACTN</name>
<dbReference type="RefSeq" id="WP_311347117.1">
    <property type="nucleotide sequence ID" value="NZ_JAVREI010000024.1"/>
</dbReference>
<protein>
    <submittedName>
        <fullName evidence="2">Uncharacterized protein</fullName>
    </submittedName>
</protein>
<gene>
    <name evidence="2" type="ORF">RM425_20650</name>
</gene>
<feature type="transmembrane region" description="Helical" evidence="1">
    <location>
        <begin position="12"/>
        <end position="33"/>
    </location>
</feature>
<evidence type="ECO:0000313" key="2">
    <source>
        <dbReference type="EMBL" id="MDT0278318.1"/>
    </source>
</evidence>
<comment type="caution">
    <text evidence="2">The sequence shown here is derived from an EMBL/GenBank/DDBJ whole genome shotgun (WGS) entry which is preliminary data.</text>
</comment>
<keyword evidence="1" id="KW-1133">Transmembrane helix</keyword>
<reference evidence="3" key="1">
    <citation type="submission" date="2023-07" db="EMBL/GenBank/DDBJ databases">
        <title>30 novel species of actinomycetes from the DSMZ collection.</title>
        <authorList>
            <person name="Nouioui I."/>
        </authorList>
    </citation>
    <scope>NUCLEOTIDE SEQUENCE [LARGE SCALE GENOMIC DNA]</scope>
    <source>
        <strain evidence="3">DSM 46792</strain>
    </source>
</reference>
<evidence type="ECO:0000313" key="3">
    <source>
        <dbReference type="Proteomes" id="UP001183222"/>
    </source>
</evidence>
<keyword evidence="3" id="KW-1185">Reference proteome</keyword>
<keyword evidence="1" id="KW-0812">Transmembrane</keyword>
<proteinExistence type="predicted"/>
<dbReference type="EMBL" id="JAVREI010000024">
    <property type="protein sequence ID" value="MDT0278318.1"/>
    <property type="molecule type" value="Genomic_DNA"/>
</dbReference>
<keyword evidence="1" id="KW-0472">Membrane</keyword>
<evidence type="ECO:0000256" key="1">
    <source>
        <dbReference type="SAM" id="Phobius"/>
    </source>
</evidence>
<organism evidence="2 3">
    <name type="scientific">Blastococcus goldschmidtiae</name>
    <dbReference type="NCBI Taxonomy" id="3075546"/>
    <lineage>
        <taxon>Bacteria</taxon>
        <taxon>Bacillati</taxon>
        <taxon>Actinomycetota</taxon>
        <taxon>Actinomycetes</taxon>
        <taxon>Geodermatophilales</taxon>
        <taxon>Geodermatophilaceae</taxon>
        <taxon>Blastococcus</taxon>
    </lineage>
</organism>
<sequence>MPMPRVLLRRLAVGAGVIGAVAVAGFVWAMFFYDGRQDIDLAPWAEGERYSSELMPGARWATGELCDSDLPCFQAVASETLTMYRFDHRQDAVAAAERFGAATADDALRR</sequence>
<dbReference type="Proteomes" id="UP001183222">
    <property type="component" value="Unassembled WGS sequence"/>
</dbReference>